<dbReference type="Gene3D" id="3.40.50.720">
    <property type="entry name" value="NAD(P)-binding Rossmann-like Domain"/>
    <property type="match status" value="1"/>
</dbReference>
<dbReference type="SMART" id="SM00881">
    <property type="entry name" value="CoA_binding"/>
    <property type="match status" value="1"/>
</dbReference>
<feature type="domain" description="CoA-binding" evidence="1">
    <location>
        <begin position="15"/>
        <end position="107"/>
    </location>
</feature>
<dbReference type="EMBL" id="BEYU01000021">
    <property type="protein sequence ID" value="GBG26511.1"/>
    <property type="molecule type" value="Genomic_DNA"/>
</dbReference>
<dbReference type="PANTHER" id="PTHR33303:SF2">
    <property type="entry name" value="COA-BINDING DOMAIN-CONTAINING PROTEIN"/>
    <property type="match status" value="1"/>
</dbReference>
<protein>
    <submittedName>
        <fullName evidence="2">CoA-binding domain protein</fullName>
    </submittedName>
</protein>
<comment type="caution">
    <text evidence="2">The sequence shown here is derived from an EMBL/GenBank/DDBJ whole genome shotgun (WGS) entry which is preliminary data.</text>
</comment>
<dbReference type="OrthoDB" id="5138418at2759"/>
<reference evidence="2 3" key="1">
    <citation type="submission" date="2017-12" db="EMBL/GenBank/DDBJ databases">
        <title>Sequencing, de novo assembly and annotation of complete genome of a new Thraustochytrid species, strain FCC1311.</title>
        <authorList>
            <person name="Sedici K."/>
            <person name="Godart F."/>
            <person name="Aiese Cigliano R."/>
            <person name="Sanseverino W."/>
            <person name="Barakat M."/>
            <person name="Ortet P."/>
            <person name="Marechal E."/>
            <person name="Cagnac O."/>
            <person name="Amato A."/>
        </authorList>
    </citation>
    <scope>NUCLEOTIDE SEQUENCE [LARGE SCALE GENOMIC DNA]</scope>
</reference>
<dbReference type="AlphaFoldDB" id="A0A2R5GE62"/>
<sequence>MSGAGGSGGDAVTSFFASKQFAVVGASSNRAKYGNKVLRAYTEHGLTAIPVHPKETEVEGLAVQQLEDIEDPANTGVSIITPPGATGEVIEKAAKLGFTKLWLQPGAENKDVLDKLASMDVEYLAGGPCVLVSLARGDHKKANM</sequence>
<keyword evidence="3" id="KW-1185">Reference proteome</keyword>
<organism evidence="2 3">
    <name type="scientific">Hondaea fermentalgiana</name>
    <dbReference type="NCBI Taxonomy" id="2315210"/>
    <lineage>
        <taxon>Eukaryota</taxon>
        <taxon>Sar</taxon>
        <taxon>Stramenopiles</taxon>
        <taxon>Bigyra</taxon>
        <taxon>Labyrinthulomycetes</taxon>
        <taxon>Thraustochytrida</taxon>
        <taxon>Thraustochytriidae</taxon>
        <taxon>Hondaea</taxon>
    </lineage>
</organism>
<proteinExistence type="predicted"/>
<evidence type="ECO:0000259" key="1">
    <source>
        <dbReference type="SMART" id="SM00881"/>
    </source>
</evidence>
<dbReference type="InParanoid" id="A0A2R5GE62"/>
<evidence type="ECO:0000313" key="3">
    <source>
        <dbReference type="Proteomes" id="UP000241890"/>
    </source>
</evidence>
<dbReference type="InterPro" id="IPR036291">
    <property type="entry name" value="NAD(P)-bd_dom_sf"/>
</dbReference>
<evidence type="ECO:0000313" key="2">
    <source>
        <dbReference type="EMBL" id="GBG26511.1"/>
    </source>
</evidence>
<dbReference type="InterPro" id="IPR003781">
    <property type="entry name" value="CoA-bd"/>
</dbReference>
<dbReference type="SUPFAM" id="SSF51735">
    <property type="entry name" value="NAD(P)-binding Rossmann-fold domains"/>
    <property type="match status" value="1"/>
</dbReference>
<accession>A0A2R5GE62</accession>
<dbReference type="Pfam" id="PF13380">
    <property type="entry name" value="CoA_binding_2"/>
    <property type="match status" value="1"/>
</dbReference>
<dbReference type="PANTHER" id="PTHR33303">
    <property type="entry name" value="CYTOPLASMIC PROTEIN-RELATED"/>
    <property type="match status" value="1"/>
</dbReference>
<dbReference type="Proteomes" id="UP000241890">
    <property type="component" value="Unassembled WGS sequence"/>
</dbReference>
<name>A0A2R5GE62_9STRA</name>
<gene>
    <name evidence="2" type="ORF">FCC1311_027322</name>
</gene>